<evidence type="ECO:0000256" key="8">
    <source>
        <dbReference type="ARBA" id="ARBA00072606"/>
    </source>
</evidence>
<evidence type="ECO:0000256" key="4">
    <source>
        <dbReference type="ARBA" id="ARBA00012664"/>
    </source>
</evidence>
<dbReference type="EMBL" id="CP119934">
    <property type="protein sequence ID" value="WFD01770.1"/>
    <property type="molecule type" value="Genomic_DNA"/>
</dbReference>
<sequence>MSQSVKGPAPAPTSFPGSDKLKIGIVHARWNKEIIDALVKGAVESVQKAGVPTENILIESVPGSWELPQGCHMMDKQPVDAVIAIGCLIKGSTMHFEYICDCATHGLMRLGLEKKKPVILGVLTVLNDDQGLERAGIGRNGKAGHNHGEDWGFAAVEMALKAK</sequence>
<dbReference type="FunFam" id="3.40.50.960:FF:000007">
    <property type="entry name" value="6,7-dimethyl-8-ribityllumazine synthase"/>
    <property type="match status" value="1"/>
</dbReference>
<comment type="catalytic activity">
    <reaction evidence="7 9">
        <text>(2S)-2-hydroxy-3-oxobutyl phosphate + 5-amino-6-(D-ribitylamino)uracil = 6,7-dimethyl-8-(1-D-ribityl)lumazine + phosphate + 2 H2O + H(+)</text>
        <dbReference type="Rhea" id="RHEA:26152"/>
        <dbReference type="ChEBI" id="CHEBI:15377"/>
        <dbReference type="ChEBI" id="CHEBI:15378"/>
        <dbReference type="ChEBI" id="CHEBI:15934"/>
        <dbReference type="ChEBI" id="CHEBI:43474"/>
        <dbReference type="ChEBI" id="CHEBI:58201"/>
        <dbReference type="ChEBI" id="CHEBI:58830"/>
        <dbReference type="EC" id="2.5.1.78"/>
    </reaction>
</comment>
<evidence type="ECO:0000256" key="5">
    <source>
        <dbReference type="ARBA" id="ARBA00022619"/>
    </source>
</evidence>
<reference evidence="10" key="1">
    <citation type="submission" date="2023-03" db="EMBL/GenBank/DDBJ databases">
        <title>Mating type loci evolution in Malassezia.</title>
        <authorList>
            <person name="Coelho M.A."/>
        </authorList>
    </citation>
    <scope>NUCLEOTIDE SEQUENCE</scope>
    <source>
        <strain evidence="10">CBS 7876</strain>
    </source>
</reference>
<keyword evidence="6 9" id="KW-0808">Transferase</keyword>
<dbReference type="GO" id="GO:0009349">
    <property type="term" value="C:riboflavin synthase complex"/>
    <property type="evidence" value="ECO:0007669"/>
    <property type="project" value="UniProtKB-UniRule"/>
</dbReference>
<dbReference type="InterPro" id="IPR034964">
    <property type="entry name" value="LS"/>
</dbReference>
<dbReference type="CDD" id="cd09209">
    <property type="entry name" value="Lumazine_synthase-I"/>
    <property type="match status" value="1"/>
</dbReference>
<evidence type="ECO:0000256" key="6">
    <source>
        <dbReference type="ARBA" id="ARBA00022679"/>
    </source>
</evidence>
<name>A0AAF0DY71_9BASI</name>
<evidence type="ECO:0000256" key="9">
    <source>
        <dbReference type="RuleBase" id="RU003795"/>
    </source>
</evidence>
<evidence type="ECO:0000256" key="7">
    <source>
        <dbReference type="ARBA" id="ARBA00048785"/>
    </source>
</evidence>
<dbReference type="InterPro" id="IPR036467">
    <property type="entry name" value="LS/RS_sf"/>
</dbReference>
<dbReference type="Pfam" id="PF00885">
    <property type="entry name" value="DMRL_synthase"/>
    <property type="match status" value="1"/>
</dbReference>
<proteinExistence type="inferred from homology"/>
<dbReference type="PANTHER" id="PTHR21058:SF0">
    <property type="entry name" value="6,7-DIMETHYL-8-RIBITYLLUMAZINE SYNTHASE"/>
    <property type="match status" value="1"/>
</dbReference>
<dbReference type="EC" id="2.5.1.78" evidence="4 9"/>
<evidence type="ECO:0000313" key="10">
    <source>
        <dbReference type="EMBL" id="WFD01770.1"/>
    </source>
</evidence>
<organism evidence="10 11">
    <name type="scientific">Malassezia obtusa</name>
    <dbReference type="NCBI Taxonomy" id="76774"/>
    <lineage>
        <taxon>Eukaryota</taxon>
        <taxon>Fungi</taxon>
        <taxon>Dikarya</taxon>
        <taxon>Basidiomycota</taxon>
        <taxon>Ustilaginomycotina</taxon>
        <taxon>Malasseziomycetes</taxon>
        <taxon>Malasseziales</taxon>
        <taxon>Malasseziaceae</taxon>
        <taxon>Malassezia</taxon>
    </lineage>
</organism>
<dbReference type="SUPFAM" id="SSF52121">
    <property type="entry name" value="Lumazine synthase"/>
    <property type="match status" value="1"/>
</dbReference>
<dbReference type="PANTHER" id="PTHR21058">
    <property type="entry name" value="6,7-DIMETHYL-8-RIBITYLLUMAZINE SYNTHASE DMRL SYNTHASE LUMAZINE SYNTHASE"/>
    <property type="match status" value="1"/>
</dbReference>
<dbReference type="NCBIfam" id="TIGR00114">
    <property type="entry name" value="lumazine-synth"/>
    <property type="match status" value="1"/>
</dbReference>
<dbReference type="GO" id="GO:0000906">
    <property type="term" value="F:6,7-dimethyl-8-ribityllumazine synthase activity"/>
    <property type="evidence" value="ECO:0007669"/>
    <property type="project" value="UniProtKB-EC"/>
</dbReference>
<gene>
    <name evidence="10" type="primary">RIB4</name>
    <name evidence="10" type="ORF">MOBT1_000446</name>
</gene>
<evidence type="ECO:0000256" key="3">
    <source>
        <dbReference type="ARBA" id="ARBA00011255"/>
    </source>
</evidence>
<dbReference type="Gene3D" id="3.40.50.960">
    <property type="entry name" value="Lumazine/riboflavin synthase"/>
    <property type="match status" value="2"/>
</dbReference>
<dbReference type="GO" id="GO:0009231">
    <property type="term" value="P:riboflavin biosynthetic process"/>
    <property type="evidence" value="ECO:0007669"/>
    <property type="project" value="UniProtKB-KW"/>
</dbReference>
<dbReference type="GO" id="GO:0005758">
    <property type="term" value="C:mitochondrial intermembrane space"/>
    <property type="evidence" value="ECO:0007669"/>
    <property type="project" value="TreeGrafter"/>
</dbReference>
<evidence type="ECO:0000256" key="1">
    <source>
        <dbReference type="ARBA" id="ARBA00004917"/>
    </source>
</evidence>
<comment type="function">
    <text evidence="9">Catalyzes the formation of 6,7-dimethyl-8-ribityllumazine by condensation of 5-amino-6-(D-ribitylamino)uracil with 3,4-dihydroxy-2-butanone 4-phosphate. This is the penultimate step in the biosynthesis of riboflavin.</text>
</comment>
<evidence type="ECO:0000313" key="11">
    <source>
        <dbReference type="Proteomes" id="UP001214603"/>
    </source>
</evidence>
<comment type="subunit">
    <text evidence="3">Homopentamer.</text>
</comment>
<protein>
    <recommendedName>
        <fullName evidence="8 9">6,7-dimethyl-8-ribityllumazine synthase</fullName>
        <shortName evidence="9">DMRL synthase</shortName>
        <ecNumber evidence="4 9">2.5.1.78</ecNumber>
    </recommendedName>
</protein>
<comment type="similarity">
    <text evidence="2 9">Belongs to the DMRL synthase family.</text>
</comment>
<evidence type="ECO:0000256" key="2">
    <source>
        <dbReference type="ARBA" id="ARBA00007424"/>
    </source>
</evidence>
<comment type="pathway">
    <text evidence="1 9">Cofactor biosynthesis; riboflavin biosynthesis; riboflavin from 2-hydroxy-3-oxobutyl phosphate and 5-amino-6-(D-ribitylamino)uracil: step 1/2.</text>
</comment>
<dbReference type="AlphaFoldDB" id="A0AAF0DY71"/>
<keyword evidence="5 9" id="KW-0686">Riboflavin biosynthesis</keyword>
<dbReference type="HAMAP" id="MF_00178">
    <property type="entry name" value="Lumazine_synth"/>
    <property type="match status" value="1"/>
</dbReference>
<accession>A0AAF0DY71</accession>
<dbReference type="Proteomes" id="UP001214603">
    <property type="component" value="Chromosome 1"/>
</dbReference>
<dbReference type="InterPro" id="IPR002180">
    <property type="entry name" value="LS/RS"/>
</dbReference>
<keyword evidence="11" id="KW-1185">Reference proteome</keyword>